<sequence length="117" mass="12473">MKSICIISILLITVYHLTSPPIADATSIPTSSNEHNSINEKQPMRGMKGLISAAASNFPKTPENNKVVAGGMERLRVEKGGLVGEEVDLGDDGEGLVYNVDYHGVTTHPPSPKHPSP</sequence>
<evidence type="ECO:0000313" key="3">
    <source>
        <dbReference type="EMBL" id="RWR91454.1"/>
    </source>
</evidence>
<dbReference type="AlphaFoldDB" id="A0A443PKZ7"/>
<accession>A0A443PKZ7</accession>
<dbReference type="OrthoDB" id="10479082at2759"/>
<keyword evidence="4" id="KW-1185">Reference proteome</keyword>
<feature type="chain" id="PRO_5019274788" evidence="2">
    <location>
        <begin position="26"/>
        <end position="117"/>
    </location>
</feature>
<organism evidence="3 4">
    <name type="scientific">Cinnamomum micranthum f. kanehirae</name>
    <dbReference type="NCBI Taxonomy" id="337451"/>
    <lineage>
        <taxon>Eukaryota</taxon>
        <taxon>Viridiplantae</taxon>
        <taxon>Streptophyta</taxon>
        <taxon>Embryophyta</taxon>
        <taxon>Tracheophyta</taxon>
        <taxon>Spermatophyta</taxon>
        <taxon>Magnoliopsida</taxon>
        <taxon>Magnoliidae</taxon>
        <taxon>Laurales</taxon>
        <taxon>Lauraceae</taxon>
        <taxon>Cinnamomum</taxon>
    </lineage>
</organism>
<dbReference type="Proteomes" id="UP000283530">
    <property type="component" value="Unassembled WGS sequence"/>
</dbReference>
<dbReference type="EMBL" id="QPKB01000008">
    <property type="protein sequence ID" value="RWR91454.1"/>
    <property type="molecule type" value="Genomic_DNA"/>
</dbReference>
<comment type="caution">
    <text evidence="3">The sequence shown here is derived from an EMBL/GenBank/DDBJ whole genome shotgun (WGS) entry which is preliminary data.</text>
</comment>
<evidence type="ECO:0000313" key="4">
    <source>
        <dbReference type="Proteomes" id="UP000283530"/>
    </source>
</evidence>
<protein>
    <submittedName>
        <fullName evidence="3">Uncharacterized protein</fullName>
    </submittedName>
</protein>
<proteinExistence type="predicted"/>
<feature type="compositionally biased region" description="Polar residues" evidence="1">
    <location>
        <begin position="27"/>
        <end position="40"/>
    </location>
</feature>
<keyword evidence="2" id="KW-0732">Signal</keyword>
<gene>
    <name evidence="3" type="ORF">CKAN_02060700</name>
</gene>
<feature type="signal peptide" evidence="2">
    <location>
        <begin position="1"/>
        <end position="25"/>
    </location>
</feature>
<reference evidence="3 4" key="1">
    <citation type="journal article" date="2019" name="Nat. Plants">
        <title>Stout camphor tree genome fills gaps in understanding of flowering plant genome evolution.</title>
        <authorList>
            <person name="Chaw S.M."/>
            <person name="Liu Y.C."/>
            <person name="Wu Y.W."/>
            <person name="Wang H.Y."/>
            <person name="Lin C.I."/>
            <person name="Wu C.S."/>
            <person name="Ke H.M."/>
            <person name="Chang L.Y."/>
            <person name="Hsu C.Y."/>
            <person name="Yang H.T."/>
            <person name="Sudianto E."/>
            <person name="Hsu M.H."/>
            <person name="Wu K.P."/>
            <person name="Wang L.N."/>
            <person name="Leebens-Mack J.H."/>
            <person name="Tsai I.J."/>
        </authorList>
    </citation>
    <scope>NUCLEOTIDE SEQUENCE [LARGE SCALE GENOMIC DNA]</scope>
    <source>
        <strain evidence="4">cv. Chaw 1501</strain>
        <tissue evidence="3">Young leaves</tissue>
    </source>
</reference>
<name>A0A443PKZ7_9MAGN</name>
<feature type="region of interest" description="Disordered" evidence="1">
    <location>
        <begin position="23"/>
        <end position="44"/>
    </location>
</feature>
<evidence type="ECO:0000256" key="2">
    <source>
        <dbReference type="SAM" id="SignalP"/>
    </source>
</evidence>
<evidence type="ECO:0000256" key="1">
    <source>
        <dbReference type="SAM" id="MobiDB-lite"/>
    </source>
</evidence>